<dbReference type="AlphaFoldDB" id="A0AAU9CFZ3"/>
<dbReference type="SUPFAM" id="SSF56801">
    <property type="entry name" value="Acetyl-CoA synthetase-like"/>
    <property type="match status" value="1"/>
</dbReference>
<keyword evidence="7" id="KW-0276">Fatty acid metabolism</keyword>
<dbReference type="CDD" id="cd05936">
    <property type="entry name" value="FC-FACS_FadD_like"/>
    <property type="match status" value="1"/>
</dbReference>
<dbReference type="Pfam" id="PF13193">
    <property type="entry name" value="AMP-binding_C"/>
    <property type="match status" value="1"/>
</dbReference>
<evidence type="ECO:0000256" key="7">
    <source>
        <dbReference type="ARBA" id="ARBA00022832"/>
    </source>
</evidence>
<dbReference type="RefSeq" id="WP_338392629.1">
    <property type="nucleotide sequence ID" value="NZ_AP025314.1"/>
</dbReference>
<proteinExistence type="inferred from homology"/>
<evidence type="ECO:0000313" key="18">
    <source>
        <dbReference type="Proteomes" id="UP001348817"/>
    </source>
</evidence>
<dbReference type="PANTHER" id="PTHR43767">
    <property type="entry name" value="LONG-CHAIN-FATTY-ACID--COA LIGASE"/>
    <property type="match status" value="1"/>
</dbReference>
<dbReference type="PROSITE" id="PS00455">
    <property type="entry name" value="AMP_BINDING"/>
    <property type="match status" value="1"/>
</dbReference>
<evidence type="ECO:0000259" key="15">
    <source>
        <dbReference type="Pfam" id="PF00501"/>
    </source>
</evidence>
<evidence type="ECO:0000313" key="17">
    <source>
        <dbReference type="EMBL" id="BDD11114.1"/>
    </source>
</evidence>
<evidence type="ECO:0000256" key="4">
    <source>
        <dbReference type="ARBA" id="ARBA00006432"/>
    </source>
</evidence>
<dbReference type="InterPro" id="IPR050237">
    <property type="entry name" value="ATP-dep_AMP-bd_enzyme"/>
</dbReference>
<evidence type="ECO:0000256" key="9">
    <source>
        <dbReference type="ARBA" id="ARBA00022842"/>
    </source>
</evidence>
<dbReference type="Gene3D" id="3.30.300.30">
    <property type="match status" value="1"/>
</dbReference>
<name>A0AAU9CFZ3_9BACT</name>
<feature type="domain" description="AMP-binding enzyme C-terminal" evidence="16">
    <location>
        <begin position="470"/>
        <end position="544"/>
    </location>
</feature>
<dbReference type="Gene3D" id="2.30.38.10">
    <property type="entry name" value="Luciferase, Domain 3"/>
    <property type="match status" value="1"/>
</dbReference>
<dbReference type="GO" id="GO:0005524">
    <property type="term" value="F:ATP binding"/>
    <property type="evidence" value="ECO:0007669"/>
    <property type="project" value="UniProtKB-KW"/>
</dbReference>
<keyword evidence="8" id="KW-0067">ATP-binding</keyword>
<dbReference type="InterPro" id="IPR020845">
    <property type="entry name" value="AMP-binding_CS"/>
</dbReference>
<evidence type="ECO:0000256" key="6">
    <source>
        <dbReference type="ARBA" id="ARBA00022741"/>
    </source>
</evidence>
<evidence type="ECO:0000256" key="5">
    <source>
        <dbReference type="ARBA" id="ARBA00022598"/>
    </source>
</evidence>
<keyword evidence="6" id="KW-0547">Nucleotide-binding</keyword>
<comment type="subcellular location">
    <subcellularLocation>
        <location evidence="2">Membrane</location>
        <topology evidence="2">Peripheral membrane protein</topology>
    </subcellularLocation>
</comment>
<dbReference type="Gene3D" id="3.40.50.980">
    <property type="match status" value="2"/>
</dbReference>
<dbReference type="EMBL" id="AP025314">
    <property type="protein sequence ID" value="BDD11114.1"/>
    <property type="molecule type" value="Genomic_DNA"/>
</dbReference>
<evidence type="ECO:0000256" key="13">
    <source>
        <dbReference type="ARBA" id="ARBA00039545"/>
    </source>
</evidence>
<evidence type="ECO:0000256" key="12">
    <source>
        <dbReference type="ARBA" id="ARBA00026121"/>
    </source>
</evidence>
<evidence type="ECO:0000256" key="14">
    <source>
        <dbReference type="ARBA" id="ARBA00042773"/>
    </source>
</evidence>
<comment type="cofactor">
    <cofactor evidence="1">
        <name>Mg(2+)</name>
        <dbReference type="ChEBI" id="CHEBI:18420"/>
    </cofactor>
</comment>
<evidence type="ECO:0000256" key="1">
    <source>
        <dbReference type="ARBA" id="ARBA00001946"/>
    </source>
</evidence>
<dbReference type="GO" id="GO:0016020">
    <property type="term" value="C:membrane"/>
    <property type="evidence" value="ECO:0007669"/>
    <property type="project" value="UniProtKB-SubCell"/>
</dbReference>
<evidence type="ECO:0000259" key="16">
    <source>
        <dbReference type="Pfam" id="PF13193"/>
    </source>
</evidence>
<feature type="domain" description="AMP-dependent synthetase/ligase" evidence="15">
    <location>
        <begin position="31"/>
        <end position="421"/>
    </location>
</feature>
<dbReference type="InterPro" id="IPR045851">
    <property type="entry name" value="AMP-bd_C_sf"/>
</dbReference>
<reference evidence="17 18" key="1">
    <citation type="submission" date="2021-12" db="EMBL/GenBank/DDBJ databases">
        <title>Genome sequencing of bacteria with rrn-lacking chromosome and rrn-plasmid.</title>
        <authorList>
            <person name="Anda M."/>
            <person name="Iwasaki W."/>
        </authorList>
    </citation>
    <scope>NUCLEOTIDE SEQUENCE [LARGE SCALE GENOMIC DNA]</scope>
    <source>
        <strain evidence="17 18">DSM 100852</strain>
    </source>
</reference>
<dbReference type="InterPro" id="IPR025110">
    <property type="entry name" value="AMP-bd_C"/>
</dbReference>
<dbReference type="Pfam" id="PF00501">
    <property type="entry name" value="AMP-binding"/>
    <property type="match status" value="1"/>
</dbReference>
<keyword evidence="11" id="KW-0472">Membrane</keyword>
<dbReference type="InterPro" id="IPR000873">
    <property type="entry name" value="AMP-dep_synth/lig_dom"/>
</dbReference>
<keyword evidence="18" id="KW-1185">Reference proteome</keyword>
<dbReference type="EC" id="6.2.1.3" evidence="12"/>
<dbReference type="FunFam" id="3.40.50.12780:FF:000003">
    <property type="entry name" value="Long-chain-fatty-acid--CoA ligase FadD"/>
    <property type="match status" value="1"/>
</dbReference>
<dbReference type="FunFam" id="3.30.300.30:FF:000006">
    <property type="entry name" value="Long-chain-fatty-acid--CoA ligase FadD"/>
    <property type="match status" value="1"/>
</dbReference>
<keyword evidence="9" id="KW-0460">Magnesium</keyword>
<evidence type="ECO:0000256" key="2">
    <source>
        <dbReference type="ARBA" id="ARBA00004170"/>
    </source>
</evidence>
<keyword evidence="5 17" id="KW-0436">Ligase</keyword>
<protein>
    <recommendedName>
        <fullName evidence="13">Long-chain-fatty-acid--CoA ligase</fullName>
        <ecNumber evidence="12">6.2.1.3</ecNumber>
    </recommendedName>
    <alternativeName>
        <fullName evidence="14">Long-chain acyl-CoA synthetase</fullName>
    </alternativeName>
</protein>
<comment type="similarity">
    <text evidence="4">Belongs to the ATP-dependent AMP-binding enzyme family.</text>
</comment>
<evidence type="ECO:0000256" key="3">
    <source>
        <dbReference type="ARBA" id="ARBA00005005"/>
    </source>
</evidence>
<evidence type="ECO:0000256" key="11">
    <source>
        <dbReference type="ARBA" id="ARBA00023136"/>
    </source>
</evidence>
<dbReference type="PANTHER" id="PTHR43767:SF8">
    <property type="entry name" value="LONG-CHAIN-FATTY-ACID--COA LIGASE"/>
    <property type="match status" value="1"/>
</dbReference>
<accession>A0AAU9CFZ3</accession>
<sequence length="551" mass="60452">MERRLWHNHYETGIANNIPEEKLSSLAHLIDESVHRYQNQEAFLSMGKSVSYGEIGKLSDAFAAYLTNDLGLKKGDAIAIQLPNTIQYPVVLFGAIKVGLVIVNTNPLYTSREMAHQLKDSGAKAIVILDNFASKLEGALPELTDLKHIVTTGIGDLLDGAKGHLVNFAVKYIKRMVPGYKLPGAVKLKSALKAGHGQNFTRPQLGPEDPAFLQYTGGTSGVLKAAVLRHRNILANVAQLSQWMSKLLVLGQETVGTAIPLYHIFALTANCFLFFKAGGRNVLIANPRDMVGFLKEIRHEKITVLTGVNTLFNGMLNHKDFDKVDFSRLKLTIGGAMAVQKSVADRWLAKTGVALSEGYGLTEASPVVAVHPFNKKVKQGSIGLPLPGIDVSIRDDAGMEMPLGQAGELCLKGPNVMAGYWKDGELEPIGEDGWLATGDIAYMDETGYVFIVDRKKDMILVSGFNVYPNEVEEVIASHPKVLECGVVGIADEDSNERVKAFVVRKDDSLTVEEIRKHCKKSLTRYKVPKLVDFRDELPKSPVGKILRRKLK</sequence>
<comment type="pathway">
    <text evidence="3">Lipid metabolism; fatty acid beta-oxidation.</text>
</comment>
<dbReference type="GO" id="GO:0004467">
    <property type="term" value="F:long-chain fatty acid-CoA ligase activity"/>
    <property type="evidence" value="ECO:0007669"/>
    <property type="project" value="UniProtKB-EC"/>
</dbReference>
<dbReference type="Proteomes" id="UP001348817">
    <property type="component" value="Chromosome"/>
</dbReference>
<organism evidence="17 18">
    <name type="scientific">Fulvitalea axinellae</name>
    <dbReference type="NCBI Taxonomy" id="1182444"/>
    <lineage>
        <taxon>Bacteria</taxon>
        <taxon>Pseudomonadati</taxon>
        <taxon>Bacteroidota</taxon>
        <taxon>Cytophagia</taxon>
        <taxon>Cytophagales</taxon>
        <taxon>Persicobacteraceae</taxon>
        <taxon>Fulvitalea</taxon>
    </lineage>
</organism>
<dbReference type="KEGG" id="fax:FUAX_35460"/>
<keyword evidence="10" id="KW-0443">Lipid metabolism</keyword>
<gene>
    <name evidence="17" type="primary">fadD_2</name>
    <name evidence="17" type="ORF">FUAX_35460</name>
</gene>
<evidence type="ECO:0000256" key="8">
    <source>
        <dbReference type="ARBA" id="ARBA00022840"/>
    </source>
</evidence>
<evidence type="ECO:0000256" key="10">
    <source>
        <dbReference type="ARBA" id="ARBA00023098"/>
    </source>
</evidence>